<evidence type="ECO:0000313" key="2">
    <source>
        <dbReference type="Proteomes" id="UP000527143"/>
    </source>
</evidence>
<sequence length="65" mass="7363">MTEVTMQMVIDGETLTFTLPPEAFAGKEPDVEAILCAMIEQMPNYTDADRAKAIRKWITEWVGEE</sequence>
<dbReference type="AlphaFoldDB" id="A0A840YFS8"/>
<protein>
    <submittedName>
        <fullName evidence="1">Uncharacterized protein</fullName>
    </submittedName>
</protein>
<accession>A0A840YFS8</accession>
<dbReference type="EMBL" id="JACIJF010000005">
    <property type="protein sequence ID" value="MBB5710829.1"/>
    <property type="molecule type" value="Genomic_DNA"/>
</dbReference>
<evidence type="ECO:0000313" key="1">
    <source>
        <dbReference type="EMBL" id="MBB5710829.1"/>
    </source>
</evidence>
<name>A0A840YFS8_9SPHN</name>
<reference evidence="1 2" key="1">
    <citation type="submission" date="2020-08" db="EMBL/GenBank/DDBJ databases">
        <title>Genomic Encyclopedia of Type Strains, Phase IV (KMG-IV): sequencing the most valuable type-strain genomes for metagenomic binning, comparative biology and taxonomic classification.</title>
        <authorList>
            <person name="Goeker M."/>
        </authorList>
    </citation>
    <scope>NUCLEOTIDE SEQUENCE [LARGE SCALE GENOMIC DNA]</scope>
    <source>
        <strain evidence="1 2">DSM 26736</strain>
    </source>
</reference>
<keyword evidence="2" id="KW-1185">Reference proteome</keyword>
<organism evidence="1 2">
    <name type="scientific">Sphingomonas xinjiangensis</name>
    <dbReference type="NCBI Taxonomy" id="643568"/>
    <lineage>
        <taxon>Bacteria</taxon>
        <taxon>Pseudomonadati</taxon>
        <taxon>Pseudomonadota</taxon>
        <taxon>Alphaproteobacteria</taxon>
        <taxon>Sphingomonadales</taxon>
        <taxon>Sphingomonadaceae</taxon>
        <taxon>Sphingomonas</taxon>
    </lineage>
</organism>
<gene>
    <name evidence="1" type="ORF">FHT02_002069</name>
</gene>
<dbReference type="Proteomes" id="UP000527143">
    <property type="component" value="Unassembled WGS sequence"/>
</dbReference>
<comment type="caution">
    <text evidence="1">The sequence shown here is derived from an EMBL/GenBank/DDBJ whole genome shotgun (WGS) entry which is preliminary data.</text>
</comment>
<proteinExistence type="predicted"/>
<dbReference type="RefSeq" id="WP_184087139.1">
    <property type="nucleotide sequence ID" value="NZ_JACIJF010000005.1"/>
</dbReference>